<dbReference type="SUPFAM" id="SSF53067">
    <property type="entry name" value="Actin-like ATPase domain"/>
    <property type="match status" value="2"/>
</dbReference>
<dbReference type="Gene3D" id="3.30.420.40">
    <property type="match status" value="2"/>
</dbReference>
<feature type="compositionally biased region" description="Polar residues" evidence="1">
    <location>
        <begin position="25"/>
        <end position="40"/>
    </location>
</feature>
<name>A0A0E9N9X9_SAICN</name>
<reference evidence="2 3" key="3">
    <citation type="journal article" date="2015" name="Genome Announc.">
        <title>Draft Genome Sequence of the Archiascomycetous Yeast Saitoella complicata.</title>
        <authorList>
            <person name="Yamauchi K."/>
            <person name="Kondo S."/>
            <person name="Hamamoto M."/>
            <person name="Takahashi Y."/>
            <person name="Ogura Y."/>
            <person name="Hayashi T."/>
            <person name="Nishida H."/>
        </authorList>
    </citation>
    <scope>NUCLEOTIDE SEQUENCE [LARGE SCALE GENOMIC DNA]</scope>
    <source>
        <strain evidence="2 3">NRRL Y-17804</strain>
    </source>
</reference>
<comment type="caution">
    <text evidence="2">The sequence shown here is derived from an EMBL/GenBank/DDBJ whole genome shotgun (WGS) entry which is preliminary data.</text>
</comment>
<organism evidence="2 3">
    <name type="scientific">Saitoella complicata (strain BCRC 22490 / CBS 7301 / JCM 7358 / NBRC 10748 / NRRL Y-17804)</name>
    <dbReference type="NCBI Taxonomy" id="698492"/>
    <lineage>
        <taxon>Eukaryota</taxon>
        <taxon>Fungi</taxon>
        <taxon>Dikarya</taxon>
        <taxon>Ascomycota</taxon>
        <taxon>Taphrinomycotina</taxon>
        <taxon>Taphrinomycotina incertae sedis</taxon>
        <taxon>Saitoella</taxon>
    </lineage>
</organism>
<feature type="compositionally biased region" description="Basic and acidic residues" evidence="1">
    <location>
        <begin position="41"/>
        <end position="51"/>
    </location>
</feature>
<dbReference type="OrthoDB" id="2963168at2759"/>
<evidence type="ECO:0000256" key="1">
    <source>
        <dbReference type="SAM" id="MobiDB-lite"/>
    </source>
</evidence>
<evidence type="ECO:0000313" key="2">
    <source>
        <dbReference type="EMBL" id="GAO46634.1"/>
    </source>
</evidence>
<dbReference type="InterPro" id="IPR018181">
    <property type="entry name" value="Heat_shock_70_CS"/>
</dbReference>
<sequence>MCFGCKKSKSSPKSTIKTEKASKLRSPTSDLSPKSGSSKGSFRESIAEVHKPKAHSRPEVFVAIDLGTTYSGVAAWRRSPANPENLQPLTITRWPGDDSSVEQKVPTVLHYDSLNNVCAWGSQTLAVKRGLVASVPGSVECKWFKLHLDPVASREIADLDDFPLPPGLTAVDVCADYLSKIRQVLFHAFENIGWTAAQHDFHYILTHPASWSDSARAKTKEAFAAARFVQPNEIPNVILMSEPEAAAKYCARTDGLTKEIRPGNGLLVVDAGGGTVDLVAYQVTKSDPFVLKECTVPTGGICGSSQLDRDFKTLLEGRLSRMRPGSQRVTADKAAIRTTCLLRFEEQVKRNFGWNGHEHAHDIYCGLVSHDYPEIGFENNHMTFSNDEMTTIFTRTMEDILDLIRAQLARIRTARVPLEAIIFVGGFALSPYLLDYIKEHTGPQWSSLIRSSPGRELAVVHGAALDLVARRDPSYHEGARVEARRTRCHYVMEVHKTFDPSQHPKVFSLDGANGDAVCRGICKVLVAKNTEVTERATVTYPFFRHVTARNFPVFKTAIYAIDSDKCPEFLYSQENPSELLPGVRQLCVLSSDFTGLPFSEFKRLIATNGQPYYEVNYDIRLTIDGVELKAERYFKGKCVGSAEIKWD</sequence>
<dbReference type="RefSeq" id="XP_019021571.1">
    <property type="nucleotide sequence ID" value="XM_019172094.1"/>
</dbReference>
<dbReference type="PANTHER" id="PTHR14187:SF5">
    <property type="entry name" value="HEAT SHOCK 70 KDA PROTEIN 12A"/>
    <property type="match status" value="1"/>
</dbReference>
<feature type="compositionally biased region" description="Basic residues" evidence="1">
    <location>
        <begin position="1"/>
        <end position="10"/>
    </location>
</feature>
<evidence type="ECO:0000313" key="3">
    <source>
        <dbReference type="Proteomes" id="UP000033140"/>
    </source>
</evidence>
<reference evidence="2 3" key="2">
    <citation type="journal article" date="2014" name="J. Gen. Appl. Microbiol.">
        <title>The early diverging ascomycetous budding yeast Saitoella complicata has three histone deacetylases belonging to the Clr6, Hos2, and Rpd3 lineages.</title>
        <authorList>
            <person name="Nishida H."/>
            <person name="Matsumoto T."/>
            <person name="Kondo S."/>
            <person name="Hamamoto M."/>
            <person name="Yoshikawa H."/>
        </authorList>
    </citation>
    <scope>NUCLEOTIDE SEQUENCE [LARGE SCALE GENOMIC DNA]</scope>
    <source>
        <strain evidence="2 3">NRRL Y-17804</strain>
    </source>
</reference>
<dbReference type="Proteomes" id="UP000033140">
    <property type="component" value="Unassembled WGS sequence"/>
</dbReference>
<dbReference type="STRING" id="698492.A0A0E9N9X9"/>
<dbReference type="PROSITE" id="PS00297">
    <property type="entry name" value="HSP70_1"/>
    <property type="match status" value="1"/>
</dbReference>
<dbReference type="OMA" id="MGRCTSR"/>
<dbReference type="AlphaFoldDB" id="A0A0E9N9X9"/>
<gene>
    <name evidence="2" type="ORF">G7K_0860-t1</name>
</gene>
<proteinExistence type="predicted"/>
<dbReference type="EMBL" id="BACD03000005">
    <property type="protein sequence ID" value="GAO46634.1"/>
    <property type="molecule type" value="Genomic_DNA"/>
</dbReference>
<keyword evidence="3" id="KW-1185">Reference proteome</keyword>
<dbReference type="InterPro" id="IPR043129">
    <property type="entry name" value="ATPase_NBD"/>
</dbReference>
<reference evidence="2 3" key="1">
    <citation type="journal article" date="2011" name="J. Gen. Appl. Microbiol.">
        <title>Draft genome sequencing of the enigmatic yeast Saitoella complicata.</title>
        <authorList>
            <person name="Nishida H."/>
            <person name="Hamamoto M."/>
            <person name="Sugiyama J."/>
        </authorList>
    </citation>
    <scope>NUCLEOTIDE SEQUENCE [LARGE SCALE GENOMIC DNA]</scope>
    <source>
        <strain evidence="2 3">NRRL Y-17804</strain>
    </source>
</reference>
<accession>A0A0E9N9X9</accession>
<dbReference type="PRINTS" id="PR00301">
    <property type="entry name" value="HEATSHOCK70"/>
</dbReference>
<dbReference type="PANTHER" id="PTHR14187">
    <property type="entry name" value="ALPHA KINASE/ELONGATION FACTOR 2 KINASE"/>
    <property type="match status" value="1"/>
</dbReference>
<feature type="region of interest" description="Disordered" evidence="1">
    <location>
        <begin position="1"/>
        <end position="51"/>
    </location>
</feature>
<dbReference type="CDD" id="cd10170">
    <property type="entry name" value="ASKHA_NBD_HSP70"/>
    <property type="match status" value="1"/>
</dbReference>
<evidence type="ECO:0008006" key="4">
    <source>
        <dbReference type="Google" id="ProtNLM"/>
    </source>
</evidence>
<dbReference type="Gene3D" id="3.90.640.10">
    <property type="entry name" value="Actin, Chain A, domain 4"/>
    <property type="match status" value="1"/>
</dbReference>
<protein>
    <recommendedName>
        <fullName evidence="4">Actin-like ATPase domain-containing protein</fullName>
    </recommendedName>
</protein>